<dbReference type="Proteomes" id="UP001174936">
    <property type="component" value="Unassembled WGS sequence"/>
</dbReference>
<keyword evidence="3" id="KW-1185">Reference proteome</keyword>
<keyword evidence="1" id="KW-0732">Signal</keyword>
<proteinExistence type="predicted"/>
<dbReference type="AlphaFoldDB" id="A0AA39YT56"/>
<dbReference type="EMBL" id="JAULSV010000001">
    <property type="protein sequence ID" value="KAK0657715.1"/>
    <property type="molecule type" value="Genomic_DNA"/>
</dbReference>
<reference evidence="2" key="1">
    <citation type="submission" date="2023-06" db="EMBL/GenBank/DDBJ databases">
        <title>Genome-scale phylogeny and comparative genomics of the fungal order Sordariales.</title>
        <authorList>
            <consortium name="Lawrence Berkeley National Laboratory"/>
            <person name="Hensen N."/>
            <person name="Bonometti L."/>
            <person name="Westerberg I."/>
            <person name="Brannstrom I.O."/>
            <person name="Guillou S."/>
            <person name="Cros-Aarteil S."/>
            <person name="Calhoun S."/>
            <person name="Haridas S."/>
            <person name="Kuo A."/>
            <person name="Mondo S."/>
            <person name="Pangilinan J."/>
            <person name="Riley R."/>
            <person name="Labutti K."/>
            <person name="Andreopoulos B."/>
            <person name="Lipzen A."/>
            <person name="Chen C."/>
            <person name="Yanf M."/>
            <person name="Daum C."/>
            <person name="Ng V."/>
            <person name="Clum A."/>
            <person name="Steindorff A."/>
            <person name="Ohm R."/>
            <person name="Martin F."/>
            <person name="Silar P."/>
            <person name="Natvig D."/>
            <person name="Lalanne C."/>
            <person name="Gautier V."/>
            <person name="Ament-Velasquez S.L."/>
            <person name="Kruys A."/>
            <person name="Hutchinson M.I."/>
            <person name="Powell A.J."/>
            <person name="Barry K."/>
            <person name="Miller A.N."/>
            <person name="Grigoriev I.V."/>
            <person name="Debuchy R."/>
            <person name="Gladieux P."/>
            <person name="Thoren M.H."/>
            <person name="Johannesson H."/>
        </authorList>
    </citation>
    <scope>NUCLEOTIDE SEQUENCE</scope>
    <source>
        <strain evidence="2">SMH2532-1</strain>
    </source>
</reference>
<evidence type="ECO:0008006" key="4">
    <source>
        <dbReference type="Google" id="ProtNLM"/>
    </source>
</evidence>
<name>A0AA39YT56_9PEZI</name>
<sequence>MGSMRVAWTLLTACITMARQLLCRAPEVRQPHAGRAGTDTDNPYPLTHLVFDLTSVVFESEDTQQRRRFRLHA</sequence>
<comment type="caution">
    <text evidence="2">The sequence shown here is derived from an EMBL/GenBank/DDBJ whole genome shotgun (WGS) entry which is preliminary data.</text>
</comment>
<feature type="chain" id="PRO_5041351394" description="Secreted protein" evidence="1">
    <location>
        <begin position="19"/>
        <end position="73"/>
    </location>
</feature>
<accession>A0AA39YT56</accession>
<evidence type="ECO:0000313" key="3">
    <source>
        <dbReference type="Proteomes" id="UP001174936"/>
    </source>
</evidence>
<gene>
    <name evidence="2" type="ORF">B0T16DRAFT_67719</name>
</gene>
<feature type="signal peptide" evidence="1">
    <location>
        <begin position="1"/>
        <end position="18"/>
    </location>
</feature>
<protein>
    <recommendedName>
        <fullName evidence="4">Secreted protein</fullName>
    </recommendedName>
</protein>
<evidence type="ECO:0000313" key="2">
    <source>
        <dbReference type="EMBL" id="KAK0657715.1"/>
    </source>
</evidence>
<evidence type="ECO:0000256" key="1">
    <source>
        <dbReference type="SAM" id="SignalP"/>
    </source>
</evidence>
<organism evidence="2 3">
    <name type="scientific">Cercophora newfieldiana</name>
    <dbReference type="NCBI Taxonomy" id="92897"/>
    <lineage>
        <taxon>Eukaryota</taxon>
        <taxon>Fungi</taxon>
        <taxon>Dikarya</taxon>
        <taxon>Ascomycota</taxon>
        <taxon>Pezizomycotina</taxon>
        <taxon>Sordariomycetes</taxon>
        <taxon>Sordariomycetidae</taxon>
        <taxon>Sordariales</taxon>
        <taxon>Lasiosphaeriaceae</taxon>
        <taxon>Cercophora</taxon>
    </lineage>
</organism>